<reference evidence="1" key="1">
    <citation type="submission" date="2015-03" db="EMBL/GenBank/DDBJ databases">
        <title>Molecular characterization of dengue virus in the Philippines, 1956-2014.</title>
        <authorList>
            <person name="Galarion M.J.H."/>
            <person name="Schwem B.E."/>
            <person name="Petronio J.A.G."/>
            <person name="Destura R.V."/>
        </authorList>
    </citation>
    <scope>NUCLEOTIDE SEQUENCE</scope>
    <source>
        <strain evidence="1">PH110068D3/2010</strain>
    </source>
</reference>
<protein>
    <submittedName>
        <fullName evidence="1">Polyprotein</fullName>
    </submittedName>
</protein>
<dbReference type="Gene3D" id="1.10.10.930">
    <property type="match status" value="1"/>
</dbReference>
<proteinExistence type="predicted"/>
<dbReference type="InterPro" id="IPR037172">
    <property type="entry name" value="Flavi_capsidC_sf"/>
</dbReference>
<name>A0A0M4AJ28_9FLAV</name>
<organism evidence="1">
    <name type="scientific">Dengue virus</name>
    <dbReference type="NCBI Taxonomy" id="12637"/>
    <lineage>
        <taxon>Viruses</taxon>
        <taxon>Riboviria</taxon>
        <taxon>Orthornavirae</taxon>
        <taxon>Kitrinoviricota</taxon>
        <taxon>Flasuviricetes</taxon>
        <taxon>Amarillovirales</taxon>
        <taxon>Flaviviridae</taxon>
        <taxon>Orthoflavivirus</taxon>
        <taxon>Orthoflavivirus denguei</taxon>
    </lineage>
</organism>
<feature type="non-terminal residue" evidence="1">
    <location>
        <position position="91"/>
    </location>
</feature>
<accession>A0A0M4AJ28</accession>
<dbReference type="SUPFAM" id="SSF101257">
    <property type="entry name" value="Flavivirus capsid protein C"/>
    <property type="match status" value="1"/>
</dbReference>
<dbReference type="EMBL" id="KP973496">
    <property type="protein sequence ID" value="ALB09126.1"/>
    <property type="molecule type" value="Genomic_RNA"/>
</dbReference>
<feature type="non-terminal residue" evidence="1">
    <location>
        <position position="1"/>
    </location>
</feature>
<sequence>RFLAVPPTAGVLAPWGTFNIPGAISVLRGLLKEISYLQRIISFSKNCRCCLMMMIPFSLAFQMTSPHEYPHVIVGNNETGKSLIFKTPSGI</sequence>
<evidence type="ECO:0000313" key="1">
    <source>
        <dbReference type="EMBL" id="ALB09126.1"/>
    </source>
</evidence>